<dbReference type="EMBL" id="JACHJL010000009">
    <property type="protein sequence ID" value="MBB5936861.1"/>
    <property type="molecule type" value="Genomic_DNA"/>
</dbReference>
<evidence type="ECO:0000256" key="4">
    <source>
        <dbReference type="ARBA" id="ARBA00023116"/>
    </source>
</evidence>
<evidence type="ECO:0000256" key="2">
    <source>
        <dbReference type="ARBA" id="ARBA00012274"/>
    </source>
</evidence>
<keyword evidence="4 6" id="KW-0215">Deoxyribonucleotide synthesis</keyword>
<name>A0A7W9QB32_9ACTN</name>
<evidence type="ECO:0000256" key="6">
    <source>
        <dbReference type="RuleBase" id="RU003410"/>
    </source>
</evidence>
<evidence type="ECO:0000259" key="8">
    <source>
        <dbReference type="PROSITE" id="PS00089"/>
    </source>
</evidence>
<evidence type="ECO:0000256" key="7">
    <source>
        <dbReference type="SAM" id="MobiDB-lite"/>
    </source>
</evidence>
<dbReference type="PANTHER" id="PTHR11573:SF6">
    <property type="entry name" value="RIBONUCLEOSIDE-DIPHOSPHATE REDUCTASE LARGE SUBUNIT"/>
    <property type="match status" value="1"/>
</dbReference>
<dbReference type="Gene3D" id="3.20.70.20">
    <property type="match status" value="1"/>
</dbReference>
<dbReference type="AlphaFoldDB" id="A0A7W9QB32"/>
<dbReference type="CDD" id="cd01679">
    <property type="entry name" value="RNR_I"/>
    <property type="match status" value="1"/>
</dbReference>
<dbReference type="UniPathway" id="UPA00326"/>
<evidence type="ECO:0000256" key="5">
    <source>
        <dbReference type="ARBA" id="ARBA00047754"/>
    </source>
</evidence>
<comment type="caution">
    <text evidence="9">The sequence shown here is derived from an EMBL/GenBank/DDBJ whole genome shotgun (WGS) entry which is preliminary data.</text>
</comment>
<evidence type="ECO:0000256" key="1">
    <source>
        <dbReference type="ARBA" id="ARBA00010406"/>
    </source>
</evidence>
<accession>A0A7W9QB32</accession>
<comment type="catalytic activity">
    <reaction evidence="5 6">
        <text>a 2'-deoxyribonucleoside 5'-diphosphate + [thioredoxin]-disulfide + H2O = a ribonucleoside 5'-diphosphate + [thioredoxin]-dithiol</text>
        <dbReference type="Rhea" id="RHEA:23252"/>
        <dbReference type="Rhea" id="RHEA-COMP:10698"/>
        <dbReference type="Rhea" id="RHEA-COMP:10700"/>
        <dbReference type="ChEBI" id="CHEBI:15377"/>
        <dbReference type="ChEBI" id="CHEBI:29950"/>
        <dbReference type="ChEBI" id="CHEBI:50058"/>
        <dbReference type="ChEBI" id="CHEBI:57930"/>
        <dbReference type="ChEBI" id="CHEBI:73316"/>
        <dbReference type="EC" id="1.17.4.1"/>
    </reaction>
</comment>
<evidence type="ECO:0000256" key="3">
    <source>
        <dbReference type="ARBA" id="ARBA00023002"/>
    </source>
</evidence>
<dbReference type="GO" id="GO:0005524">
    <property type="term" value="F:ATP binding"/>
    <property type="evidence" value="ECO:0007669"/>
    <property type="project" value="InterPro"/>
</dbReference>
<reference evidence="9 10" key="1">
    <citation type="submission" date="2020-08" db="EMBL/GenBank/DDBJ databases">
        <title>Genomic Encyclopedia of Type Strains, Phase III (KMG-III): the genomes of soil and plant-associated and newly described type strains.</title>
        <authorList>
            <person name="Whitman W."/>
        </authorList>
    </citation>
    <scope>NUCLEOTIDE SEQUENCE [LARGE SCALE GENOMIC DNA]</scope>
    <source>
        <strain evidence="9 10">CECT 8305</strain>
    </source>
</reference>
<protein>
    <recommendedName>
        <fullName evidence="2 6">Ribonucleoside-diphosphate reductase</fullName>
        <ecNumber evidence="2 6">1.17.4.1</ecNumber>
    </recommendedName>
</protein>
<proteinExistence type="inferred from homology"/>
<comment type="similarity">
    <text evidence="1 6">Belongs to the ribonucleoside diphosphate reductase large chain family.</text>
</comment>
<dbReference type="InterPro" id="IPR039718">
    <property type="entry name" value="Rrm1"/>
</dbReference>
<dbReference type="NCBIfam" id="TIGR02506">
    <property type="entry name" value="NrdE_NrdA"/>
    <property type="match status" value="1"/>
</dbReference>
<dbReference type="PANTHER" id="PTHR11573">
    <property type="entry name" value="RIBONUCLEOSIDE-DIPHOSPHATE REDUCTASE LARGE CHAIN"/>
    <property type="match status" value="1"/>
</dbReference>
<feature type="compositionally biased region" description="Low complexity" evidence="7">
    <location>
        <begin position="802"/>
        <end position="812"/>
    </location>
</feature>
<dbReference type="Pfam" id="PF02867">
    <property type="entry name" value="Ribonuc_red_lgC"/>
    <property type="match status" value="1"/>
</dbReference>
<dbReference type="InterPro" id="IPR008926">
    <property type="entry name" value="RNR_R1-su_N"/>
</dbReference>
<dbReference type="PRINTS" id="PR01183">
    <property type="entry name" value="RIBORDTASEM1"/>
</dbReference>
<dbReference type="InterPro" id="IPR013509">
    <property type="entry name" value="RNR_lsu_N"/>
</dbReference>
<keyword evidence="3 6" id="KW-0560">Oxidoreductase</keyword>
<evidence type="ECO:0000313" key="9">
    <source>
        <dbReference type="EMBL" id="MBB5936861.1"/>
    </source>
</evidence>
<dbReference type="PROSITE" id="PS00089">
    <property type="entry name" value="RIBORED_LARGE"/>
    <property type="match status" value="1"/>
</dbReference>
<feature type="domain" description="Ribonucleotide reductase large subunit" evidence="8">
    <location>
        <begin position="633"/>
        <end position="655"/>
    </location>
</feature>
<dbReference type="SUPFAM" id="SSF48168">
    <property type="entry name" value="R1 subunit of ribonucleotide reductase, N-terminal domain"/>
    <property type="match status" value="1"/>
</dbReference>
<feature type="region of interest" description="Disordered" evidence="7">
    <location>
        <begin position="800"/>
        <end position="821"/>
    </location>
</feature>
<dbReference type="SUPFAM" id="SSF51998">
    <property type="entry name" value="PFL-like glycyl radical enzymes"/>
    <property type="match status" value="1"/>
</dbReference>
<dbReference type="GO" id="GO:0009263">
    <property type="term" value="P:deoxyribonucleotide biosynthetic process"/>
    <property type="evidence" value="ECO:0007669"/>
    <property type="project" value="UniProtKB-KW"/>
</dbReference>
<keyword evidence="10" id="KW-1185">Reference proteome</keyword>
<dbReference type="RefSeq" id="WP_184573402.1">
    <property type="nucleotide sequence ID" value="NZ_JACHJL010000009.1"/>
</dbReference>
<dbReference type="GO" id="GO:0005971">
    <property type="term" value="C:ribonucleoside-diphosphate reductase complex"/>
    <property type="evidence" value="ECO:0007669"/>
    <property type="project" value="TreeGrafter"/>
</dbReference>
<dbReference type="GO" id="GO:0004748">
    <property type="term" value="F:ribonucleoside-diphosphate reductase activity, thioredoxin disulfide as acceptor"/>
    <property type="evidence" value="ECO:0007669"/>
    <property type="project" value="UniProtKB-EC"/>
</dbReference>
<dbReference type="EC" id="1.17.4.1" evidence="2 6"/>
<gene>
    <name evidence="9" type="ORF">FHS42_003938</name>
</gene>
<organism evidence="9 10">
    <name type="scientific">Streptomyces zagrosensis</name>
    <dbReference type="NCBI Taxonomy" id="1042984"/>
    <lineage>
        <taxon>Bacteria</taxon>
        <taxon>Bacillati</taxon>
        <taxon>Actinomycetota</taxon>
        <taxon>Actinomycetes</taxon>
        <taxon>Kitasatosporales</taxon>
        <taxon>Streptomycetaceae</taxon>
        <taxon>Streptomyces</taxon>
    </lineage>
</organism>
<evidence type="ECO:0000313" key="10">
    <source>
        <dbReference type="Proteomes" id="UP000588098"/>
    </source>
</evidence>
<dbReference type="Pfam" id="PF00317">
    <property type="entry name" value="Ribonuc_red_lgN"/>
    <property type="match status" value="1"/>
</dbReference>
<dbReference type="InterPro" id="IPR000788">
    <property type="entry name" value="RNR_lg_C"/>
</dbReference>
<dbReference type="Proteomes" id="UP000588098">
    <property type="component" value="Unassembled WGS sequence"/>
</dbReference>
<comment type="function">
    <text evidence="6">Provides the precursors necessary for DNA synthesis. Catalyzes the biosynthesis of deoxyribonucleotides from the corresponding ribonucleotides.</text>
</comment>
<sequence length="845" mass="91739">MTIAPADPVARQSVSESAVEGAGTQLLRVLTDLTADLPATDPGKVAATALRGRHPGSDEAELRSLATEAAAGLIAEEPQYSRLAARLLTRAIAQEAAEQGAVSFSASIAVGHREGLIADETAAFVRAHAARLDALIAEINAVPGDWAAGAGAGAGGHGVGRADDRFGYFGLRTLHSRYLLRHPITRQVIETPQHFLLRVACGLAEDGSQRALADVSELYRLTSSLAYLPSSPTLFNSGTRHPQMSSCYLLDSPLDELDSIYDRYHQVARLSKHAGGIGLSYSRIRSRGSLIRGTNGHSNGIVPFLRTLDASVAAVNQGGRRKGAACVYLETWHADIEEFLELRDNTGEEARRTHNLNLAHWVPDEFMRRVETDADWSLFSPADAPDLVDLWGDEFDAAYRAAEAAGKAVKTVPARTLYARMMRTLAQTGNGWMTFKDAANRTANQTAEPGKVVHSSNLCTEILEVTDDGETAVCNLGSINLAAHLREGPLDAANAPLGAGTAETTAPWDAGIDWEKLDRTVRTAVAFLDRVVDINFYPTEQAGTSNVRWRPVGLGVMGLQDVFFRLRLPFDSPQAKELSTRLAERIMLAAYEASAELAERRGPHPAWAATRTARGVLHPDHYADANAYWPERWDALRARIAKTGMRNSLLLAIAPTATIASIAGVYECIEPQVSNLFKRETLSGEFLQVNAYLVADLKKLGVWDTQTRDALREANGSIQDFGWVPQEVRDLYRTAWEIPQRALLDMAADRTPYLDQSQSLNLFLASPTIGKLSSMYAYAWKRGIKTTYYLRSRPATRIAHSARAAEATTGTPTPAPAPVPAQQTPAEIDAIACSLENPESCEACQ</sequence>
<dbReference type="InterPro" id="IPR013346">
    <property type="entry name" value="NrdE_NrdA_C"/>
</dbReference>